<feature type="transmembrane region" description="Helical" evidence="11">
    <location>
        <begin position="126"/>
        <end position="146"/>
    </location>
</feature>
<evidence type="ECO:0000256" key="10">
    <source>
        <dbReference type="ARBA" id="ARBA00023288"/>
    </source>
</evidence>
<keyword evidence="10" id="KW-0449">Lipoprotein</keyword>
<evidence type="ECO:0000256" key="8">
    <source>
        <dbReference type="ARBA" id="ARBA00023157"/>
    </source>
</evidence>
<evidence type="ECO:0000256" key="5">
    <source>
        <dbReference type="ARBA" id="ARBA00022622"/>
    </source>
</evidence>
<dbReference type="InterPro" id="IPR043325">
    <property type="entry name" value="LTSS"/>
</dbReference>
<evidence type="ECO:0000259" key="13">
    <source>
        <dbReference type="SMART" id="SM00499"/>
    </source>
</evidence>
<evidence type="ECO:0000256" key="6">
    <source>
        <dbReference type="ARBA" id="ARBA00022729"/>
    </source>
</evidence>
<keyword evidence="4" id="KW-1003">Cell membrane</keyword>
<dbReference type="Gene3D" id="1.10.110.10">
    <property type="entry name" value="Plant lipid-transfer and hydrophobic proteins"/>
    <property type="match status" value="1"/>
</dbReference>
<evidence type="ECO:0000256" key="3">
    <source>
        <dbReference type="ARBA" id="ARBA00022448"/>
    </source>
</evidence>
<evidence type="ECO:0000256" key="1">
    <source>
        <dbReference type="ARBA" id="ARBA00004609"/>
    </source>
</evidence>
<reference evidence="14" key="1">
    <citation type="submission" date="2019-05" db="EMBL/GenBank/DDBJ databases">
        <title>The de novo reference genome and transcriptome assemblies of the wild tomato species Solanum chilense.</title>
        <authorList>
            <person name="Stam R."/>
            <person name="Nosenko T."/>
            <person name="Hoerger A.C."/>
            <person name="Stephan W."/>
            <person name="Seidel M.A."/>
            <person name="Kuhn J.M.M."/>
            <person name="Haberer G."/>
            <person name="Tellier A."/>
        </authorList>
    </citation>
    <scope>NUCLEOTIDE SEQUENCE</scope>
    <source>
        <tissue evidence="14">Mature leaves</tissue>
    </source>
</reference>
<keyword evidence="3" id="KW-0813">Transport</keyword>
<dbReference type="EMBL" id="RXGB01001589">
    <property type="protein sequence ID" value="TMW98294.1"/>
    <property type="molecule type" value="Genomic_DNA"/>
</dbReference>
<sequence>KFKNRIEKLMEMKYLMMTVLFFGVMLQEGMSQTRDSSSCMSKLLPCMNYLNEAKGDPPQSCCNPLKEVIRKMPECLCQMVSIKGSKAAEQAGIDVNEAQMLPAKCGQPVNYMGCLKGASNSAGKSMGITITMKVFFVVVSMILFQFL</sequence>
<evidence type="ECO:0000256" key="11">
    <source>
        <dbReference type="SAM" id="Phobius"/>
    </source>
</evidence>
<evidence type="ECO:0000256" key="12">
    <source>
        <dbReference type="SAM" id="SignalP"/>
    </source>
</evidence>
<dbReference type="SUPFAM" id="SSF47699">
    <property type="entry name" value="Bifunctional inhibitor/lipid-transfer protein/seed storage 2S albumin"/>
    <property type="match status" value="1"/>
</dbReference>
<keyword evidence="8" id="KW-1015">Disulfide bond</keyword>
<dbReference type="SMART" id="SM00499">
    <property type="entry name" value="AAI"/>
    <property type="match status" value="1"/>
</dbReference>
<keyword evidence="7" id="KW-0446">Lipid-binding</keyword>
<dbReference type="PRINTS" id="PR00382">
    <property type="entry name" value="LIPIDTRNSFER"/>
</dbReference>
<comment type="similarity">
    <text evidence="2">Belongs to the plant LTP family.</text>
</comment>
<feature type="signal peptide" evidence="12">
    <location>
        <begin position="1"/>
        <end position="31"/>
    </location>
</feature>
<keyword evidence="6 12" id="KW-0732">Signal</keyword>
<keyword evidence="11" id="KW-1133">Transmembrane helix</keyword>
<evidence type="ECO:0000256" key="2">
    <source>
        <dbReference type="ARBA" id="ARBA00009748"/>
    </source>
</evidence>
<organism evidence="14">
    <name type="scientific">Solanum chilense</name>
    <name type="common">Tomato</name>
    <name type="synonym">Lycopersicon chilense</name>
    <dbReference type="NCBI Taxonomy" id="4083"/>
    <lineage>
        <taxon>Eukaryota</taxon>
        <taxon>Viridiplantae</taxon>
        <taxon>Streptophyta</taxon>
        <taxon>Embryophyta</taxon>
        <taxon>Tracheophyta</taxon>
        <taxon>Spermatophyta</taxon>
        <taxon>Magnoliopsida</taxon>
        <taxon>eudicotyledons</taxon>
        <taxon>Gunneridae</taxon>
        <taxon>Pentapetalae</taxon>
        <taxon>asterids</taxon>
        <taxon>lamiids</taxon>
        <taxon>Solanales</taxon>
        <taxon>Solanaceae</taxon>
        <taxon>Solanoideae</taxon>
        <taxon>Solaneae</taxon>
        <taxon>Solanum</taxon>
        <taxon>Solanum subgen. Lycopersicon</taxon>
    </lineage>
</organism>
<dbReference type="GO" id="GO:0098552">
    <property type="term" value="C:side of membrane"/>
    <property type="evidence" value="ECO:0007669"/>
    <property type="project" value="UniProtKB-KW"/>
</dbReference>
<protein>
    <recommendedName>
        <fullName evidence="13">Bifunctional inhibitor/plant lipid transfer protein/seed storage helical domain-containing protein</fullName>
    </recommendedName>
</protein>
<name>A0A6N2BTP5_SOLCI</name>
<keyword evidence="11" id="KW-0472">Membrane</keyword>
<keyword evidence="11" id="KW-0812">Transmembrane</keyword>
<evidence type="ECO:0000313" key="14">
    <source>
        <dbReference type="EMBL" id="TMW98294.1"/>
    </source>
</evidence>
<gene>
    <name evidence="14" type="ORF">EJD97_004213</name>
</gene>
<keyword evidence="9" id="KW-0325">Glycoprotein</keyword>
<dbReference type="GO" id="GO:0005886">
    <property type="term" value="C:plasma membrane"/>
    <property type="evidence" value="ECO:0007669"/>
    <property type="project" value="UniProtKB-SubCell"/>
</dbReference>
<evidence type="ECO:0000256" key="7">
    <source>
        <dbReference type="ARBA" id="ARBA00023121"/>
    </source>
</evidence>
<keyword evidence="5" id="KW-0336">GPI-anchor</keyword>
<comment type="subcellular location">
    <subcellularLocation>
        <location evidence="1">Cell membrane</location>
        <topology evidence="1">Lipid-anchor</topology>
        <topology evidence="1">GPI-anchor</topology>
    </subcellularLocation>
</comment>
<dbReference type="CDD" id="cd00010">
    <property type="entry name" value="AAI_LTSS"/>
    <property type="match status" value="1"/>
</dbReference>
<feature type="chain" id="PRO_5026796070" description="Bifunctional inhibitor/plant lipid transfer protein/seed storage helical domain-containing protein" evidence="12">
    <location>
        <begin position="32"/>
        <end position="147"/>
    </location>
</feature>
<dbReference type="InterPro" id="IPR016140">
    <property type="entry name" value="Bifunc_inhib/LTP/seed_store"/>
</dbReference>
<dbReference type="AlphaFoldDB" id="A0A6N2BTP5"/>
<feature type="domain" description="Bifunctional inhibitor/plant lipid transfer protein/seed storage helical" evidence="13">
    <location>
        <begin position="39"/>
        <end position="114"/>
    </location>
</feature>
<feature type="non-terminal residue" evidence="14">
    <location>
        <position position="1"/>
    </location>
</feature>
<dbReference type="Pfam" id="PF14368">
    <property type="entry name" value="LTP_2"/>
    <property type="match status" value="1"/>
</dbReference>
<evidence type="ECO:0000256" key="4">
    <source>
        <dbReference type="ARBA" id="ARBA00022475"/>
    </source>
</evidence>
<proteinExistence type="inferred from homology"/>
<comment type="caution">
    <text evidence="14">The sequence shown here is derived from an EMBL/GenBank/DDBJ whole genome shotgun (WGS) entry which is preliminary data.</text>
</comment>
<evidence type="ECO:0000256" key="9">
    <source>
        <dbReference type="ARBA" id="ARBA00023180"/>
    </source>
</evidence>
<dbReference type="InterPro" id="IPR000528">
    <property type="entry name" value="Plant_nsLTP"/>
</dbReference>
<dbReference type="PANTHER" id="PTHR33044">
    <property type="entry name" value="BIFUNCTIONAL INHIBITOR/LIPID-TRANSFER PROTEIN/SEED STORAGE 2S ALBUMIN SUPERFAMILY PROTEIN-RELATED"/>
    <property type="match status" value="1"/>
</dbReference>
<dbReference type="GO" id="GO:0006869">
    <property type="term" value="P:lipid transport"/>
    <property type="evidence" value="ECO:0007669"/>
    <property type="project" value="InterPro"/>
</dbReference>
<dbReference type="InterPro" id="IPR036312">
    <property type="entry name" value="Bifun_inhib/LTP/seed_sf"/>
</dbReference>
<dbReference type="GO" id="GO:0008289">
    <property type="term" value="F:lipid binding"/>
    <property type="evidence" value="ECO:0007669"/>
    <property type="project" value="UniProtKB-KW"/>
</dbReference>
<accession>A0A6N2BTP5</accession>